<sequence length="78" mass="8224">MTLLHGTSPHPVSCLLALADWLPAPSSTAGDLLPFHPQVPALIPYQCHTLSLSTPRFVADYPAANPTLALTKSVPPPT</sequence>
<dbReference type="Gramene" id="ONIVA03G25150.1">
    <property type="protein sequence ID" value="ONIVA03G25150.1"/>
    <property type="gene ID" value="ONIVA03G25150"/>
</dbReference>
<proteinExistence type="predicted"/>
<protein>
    <submittedName>
        <fullName evidence="1">Uncharacterized protein</fullName>
    </submittedName>
</protein>
<dbReference type="EnsemblPlants" id="ONIVA03G25150.1">
    <property type="protein sequence ID" value="ONIVA03G25150.1"/>
    <property type="gene ID" value="ONIVA03G25150"/>
</dbReference>
<dbReference type="HOGENOM" id="CLU_2626156_0_0_1"/>
<reference evidence="1" key="1">
    <citation type="submission" date="2015-04" db="UniProtKB">
        <authorList>
            <consortium name="EnsemblPlants"/>
        </authorList>
    </citation>
    <scope>IDENTIFICATION</scope>
    <source>
        <strain evidence="1">SL10</strain>
    </source>
</reference>
<name>A0A0E0GPS0_ORYNI</name>
<evidence type="ECO:0000313" key="1">
    <source>
        <dbReference type="EnsemblPlants" id="ONIVA03G25150.1"/>
    </source>
</evidence>
<accession>A0A0E0GPS0</accession>
<dbReference type="Proteomes" id="UP000006591">
    <property type="component" value="Chromosome 3"/>
</dbReference>
<dbReference type="AlphaFoldDB" id="A0A0E0GPS0"/>
<reference evidence="1" key="2">
    <citation type="submission" date="2018-04" db="EMBL/GenBank/DDBJ databases">
        <title>OnivRS2 (Oryza nivara Reference Sequence Version 2).</title>
        <authorList>
            <person name="Zhang J."/>
            <person name="Kudrna D."/>
            <person name="Lee S."/>
            <person name="Talag J."/>
            <person name="Rajasekar S."/>
            <person name="Welchert J."/>
            <person name="Hsing Y.-I."/>
            <person name="Wing R.A."/>
        </authorList>
    </citation>
    <scope>NUCLEOTIDE SEQUENCE [LARGE SCALE GENOMIC DNA]</scope>
    <source>
        <strain evidence="1">SL10</strain>
    </source>
</reference>
<keyword evidence="2" id="KW-1185">Reference proteome</keyword>
<organism evidence="1">
    <name type="scientific">Oryza nivara</name>
    <name type="common">Indian wild rice</name>
    <name type="synonym">Oryza sativa f. spontanea</name>
    <dbReference type="NCBI Taxonomy" id="4536"/>
    <lineage>
        <taxon>Eukaryota</taxon>
        <taxon>Viridiplantae</taxon>
        <taxon>Streptophyta</taxon>
        <taxon>Embryophyta</taxon>
        <taxon>Tracheophyta</taxon>
        <taxon>Spermatophyta</taxon>
        <taxon>Magnoliopsida</taxon>
        <taxon>Liliopsida</taxon>
        <taxon>Poales</taxon>
        <taxon>Poaceae</taxon>
        <taxon>BOP clade</taxon>
        <taxon>Oryzoideae</taxon>
        <taxon>Oryzeae</taxon>
        <taxon>Oryzinae</taxon>
        <taxon>Oryza</taxon>
    </lineage>
</organism>
<evidence type="ECO:0000313" key="2">
    <source>
        <dbReference type="Proteomes" id="UP000006591"/>
    </source>
</evidence>